<comment type="cofactor">
    <cofactor evidence="2">
        <name>Mn(2+)</name>
        <dbReference type="ChEBI" id="CHEBI:29035"/>
    </cofactor>
</comment>
<dbReference type="InterPro" id="IPR029149">
    <property type="entry name" value="Creatin/AminoP/Spt16_N"/>
</dbReference>
<dbReference type="PANTHER" id="PTHR43226:SF4">
    <property type="entry name" value="XAA-PRO AMINOPEPTIDASE 3"/>
    <property type="match status" value="1"/>
</dbReference>
<dbReference type="GO" id="GO:0005829">
    <property type="term" value="C:cytosol"/>
    <property type="evidence" value="ECO:0007669"/>
    <property type="project" value="TreeGrafter"/>
</dbReference>
<dbReference type="eggNOG" id="COG0006">
    <property type="taxonomic scope" value="Bacteria"/>
</dbReference>
<dbReference type="SUPFAM" id="SSF53092">
    <property type="entry name" value="Creatinase/prolidase N-terminal domain"/>
    <property type="match status" value="1"/>
</dbReference>
<keyword evidence="10" id="KW-0031">Aminopeptidase</keyword>
<evidence type="ECO:0000259" key="9">
    <source>
        <dbReference type="SMART" id="SM01011"/>
    </source>
</evidence>
<dbReference type="InterPro" id="IPR052433">
    <property type="entry name" value="X-Pro_dipept-like"/>
</dbReference>
<dbReference type="Pfam" id="PF00557">
    <property type="entry name" value="Peptidase_M24"/>
    <property type="match status" value="1"/>
</dbReference>
<keyword evidence="10" id="KW-0645">Protease</keyword>
<dbReference type="HOGENOM" id="CLU_017266_1_0_7"/>
<dbReference type="EC" id="3.4.11.9" evidence="4"/>
<dbReference type="InterPro" id="IPR000994">
    <property type="entry name" value="Pept_M24"/>
</dbReference>
<protein>
    <recommendedName>
        <fullName evidence="4">Xaa-Pro aminopeptidase</fullName>
        <ecNumber evidence="4">3.4.11.9</ecNumber>
    </recommendedName>
</protein>
<dbReference type="Gene3D" id="3.40.350.10">
    <property type="entry name" value="Creatinase/prolidase N-terminal domain"/>
    <property type="match status" value="1"/>
</dbReference>
<dbReference type="Pfam" id="PF05195">
    <property type="entry name" value="AMP_N"/>
    <property type="match status" value="1"/>
</dbReference>
<dbReference type="Gene3D" id="3.90.230.10">
    <property type="entry name" value="Creatinase/methionine aminopeptidase superfamily"/>
    <property type="match status" value="1"/>
</dbReference>
<accession>V6DG05</accession>
<evidence type="ECO:0000256" key="3">
    <source>
        <dbReference type="ARBA" id="ARBA00008766"/>
    </source>
</evidence>
<dbReference type="GO" id="GO:0006508">
    <property type="term" value="P:proteolysis"/>
    <property type="evidence" value="ECO:0007669"/>
    <property type="project" value="TreeGrafter"/>
</dbReference>
<evidence type="ECO:0000256" key="4">
    <source>
        <dbReference type="ARBA" id="ARBA00012574"/>
    </source>
</evidence>
<dbReference type="InterPro" id="IPR036005">
    <property type="entry name" value="Creatinase/aminopeptidase-like"/>
</dbReference>
<reference evidence="10 11" key="1">
    <citation type="journal article" date="2015" name="Biol. Direct">
        <title>Babela massiliensis, a representative of a widespread bacterial phylum with unusual adaptations to parasitism in amoebae.</title>
        <authorList>
            <person name="Pagnier I."/>
            <person name="Yutin N."/>
            <person name="Croce O."/>
            <person name="Makarova K.S."/>
            <person name="Wolf Y.I."/>
            <person name="Benamar S."/>
            <person name="Raoult D."/>
            <person name="Koonin E.V."/>
            <person name="La Scola B."/>
        </authorList>
    </citation>
    <scope>NUCLEOTIDE SEQUENCE [LARGE SCALE GENOMIC DNA]</scope>
    <source>
        <strain evidence="11">BABL1</strain>
    </source>
</reference>
<dbReference type="AlphaFoldDB" id="V6DG05"/>
<evidence type="ECO:0000256" key="8">
    <source>
        <dbReference type="RuleBase" id="RU000590"/>
    </source>
</evidence>
<keyword evidence="7" id="KW-0464">Manganese</keyword>
<comment type="catalytic activity">
    <reaction evidence="1">
        <text>Release of any N-terminal amino acid, including proline, that is linked to proline, even from a dipeptide or tripeptide.</text>
        <dbReference type="EC" id="3.4.11.9"/>
    </reaction>
</comment>
<evidence type="ECO:0000256" key="1">
    <source>
        <dbReference type="ARBA" id="ARBA00001424"/>
    </source>
</evidence>
<dbReference type="GO" id="GO:0070006">
    <property type="term" value="F:metalloaminopeptidase activity"/>
    <property type="evidence" value="ECO:0007669"/>
    <property type="project" value="InterPro"/>
</dbReference>
<keyword evidence="5 8" id="KW-0479">Metal-binding</keyword>
<dbReference type="STRING" id="673862.BABL1_gene_497"/>
<evidence type="ECO:0000313" key="10">
    <source>
        <dbReference type="EMBL" id="CDK30522.1"/>
    </source>
</evidence>
<dbReference type="PROSITE" id="PS00491">
    <property type="entry name" value="PROLINE_PEPTIDASE"/>
    <property type="match status" value="1"/>
</dbReference>
<keyword evidence="6" id="KW-0378">Hydrolase</keyword>
<gene>
    <name evidence="10" type="primary">pepP</name>
    <name evidence="10" type="ORF">BABL1_gene_497</name>
</gene>
<dbReference type="PATRIC" id="fig|673862.3.peg.408"/>
<organism evidence="10 11">
    <name type="scientific">Candidatus Babela massiliensis</name>
    <dbReference type="NCBI Taxonomy" id="673862"/>
    <lineage>
        <taxon>Bacteria</taxon>
        <taxon>Candidatus Babelota</taxon>
        <taxon>Candidatus Babeliae</taxon>
        <taxon>Candidatus Babeliales</taxon>
        <taxon>Candidatus Babeliaceae</taxon>
        <taxon>Candidatus Babela</taxon>
    </lineage>
</organism>
<evidence type="ECO:0000256" key="7">
    <source>
        <dbReference type="ARBA" id="ARBA00023211"/>
    </source>
</evidence>
<dbReference type="SMART" id="SM01011">
    <property type="entry name" value="AMP_N"/>
    <property type="match status" value="1"/>
</dbReference>
<name>V6DG05_9BACT</name>
<dbReference type="EMBL" id="HG793133">
    <property type="protein sequence ID" value="CDK30522.1"/>
    <property type="molecule type" value="Genomic_DNA"/>
</dbReference>
<feature type="domain" description="Aminopeptidase P N-terminal" evidence="9">
    <location>
        <begin position="5"/>
        <end position="153"/>
    </location>
</feature>
<sequence>MNEKSELSLYSSRRERLIKQVKSNYPNKKGLILLFSSFENERYKFRQNSNFYYYSGLEEPGIILSLDLLGSQVIYMPKYKETKAKWTESVLSDFNQKTLERFKIKDIKCLGQACKGYSVGPVCHKEQYDNFIEELKNYISQGYSIFTVYSKSTDQCLVIDQLSNIMPEFKENIIDISDIVAKMRRKKSLEEAEKIYDAVNCTIAAHDMAARIIGDDKYEYEVQAGIEFIFSQTGARPAFPSIVASGKNGLILHYNSNSSKINNNDLVVVDIGAEMNYYCADITRTYPASGMFTKRQKELYNIVLDTQKYIEDLAKPGYWICNKDEENKSLQHLAYKFLDKKGYGKYFTHGIGHFLGMDVHDVGNTLEPLQEGDVFTIEPGIYIPEENIGIRIEDNYWLSPDGLVCLSEQLPKEANQVEELMAQGLDDQDEEYDD</sequence>
<proteinExistence type="inferred from homology"/>
<dbReference type="RefSeq" id="WP_023791782.1">
    <property type="nucleotide sequence ID" value="NC_023003.1"/>
</dbReference>
<keyword evidence="11" id="KW-1185">Reference proteome</keyword>
<evidence type="ECO:0000256" key="6">
    <source>
        <dbReference type="ARBA" id="ARBA00022801"/>
    </source>
</evidence>
<dbReference type="SUPFAM" id="SSF55920">
    <property type="entry name" value="Creatinase/aminopeptidase"/>
    <property type="match status" value="1"/>
</dbReference>
<evidence type="ECO:0000256" key="2">
    <source>
        <dbReference type="ARBA" id="ARBA00001936"/>
    </source>
</evidence>
<dbReference type="InterPro" id="IPR001131">
    <property type="entry name" value="Peptidase_M24B_aminopep-P_CS"/>
</dbReference>
<evidence type="ECO:0000256" key="5">
    <source>
        <dbReference type="ARBA" id="ARBA00022723"/>
    </source>
</evidence>
<dbReference type="KEGG" id="dpb:BABL1_gene_497"/>
<dbReference type="GO" id="GO:0030145">
    <property type="term" value="F:manganese ion binding"/>
    <property type="evidence" value="ECO:0007669"/>
    <property type="project" value="InterPro"/>
</dbReference>
<dbReference type="Proteomes" id="UP000018769">
    <property type="component" value="Chromosome I"/>
</dbReference>
<comment type="similarity">
    <text evidence="3 8">Belongs to the peptidase M24B family.</text>
</comment>
<dbReference type="PANTHER" id="PTHR43226">
    <property type="entry name" value="XAA-PRO AMINOPEPTIDASE 3"/>
    <property type="match status" value="1"/>
</dbReference>
<dbReference type="InterPro" id="IPR007865">
    <property type="entry name" value="Aminopep_P_N"/>
</dbReference>
<evidence type="ECO:0000313" key="11">
    <source>
        <dbReference type="Proteomes" id="UP000018769"/>
    </source>
</evidence>